<evidence type="ECO:0000313" key="1">
    <source>
        <dbReference type="EMBL" id="KAJ4006592.1"/>
    </source>
</evidence>
<keyword evidence="2" id="KW-1185">Reference proteome</keyword>
<comment type="caution">
    <text evidence="1">The sequence shown here is derived from an EMBL/GenBank/DDBJ whole genome shotgun (WGS) entry which is preliminary data.</text>
</comment>
<gene>
    <name evidence="1" type="ORF">NW766_010688</name>
</gene>
<sequence length="255" mass="28107">MSMPRGFTVNGIGRLGISMENPRGPVPAVPVQENSLEFTGLAFAIHAGLSILEKAEGRQALQRVGQSVIEGWAKEDRMVFGGDPNQMPRYVDEFLRAIRNDFPNVLIADVGGLDVIAETRRIPGWDGNLFRYIPKMATGIFFNKSRVTQMANAAAQANSSSSNGKKMAARYKSFLFMLAVATTHELTHCFVGYLAQGQQGFESYTPLQTTHLNYAGLRRRGQAVSGESGRWLENYLFGGSIEFYRDTADDAGQVR</sequence>
<dbReference type="AlphaFoldDB" id="A0A9W8PH04"/>
<evidence type="ECO:0000313" key="2">
    <source>
        <dbReference type="Proteomes" id="UP001152130"/>
    </source>
</evidence>
<organism evidence="1 2">
    <name type="scientific">Fusarium irregulare</name>
    <dbReference type="NCBI Taxonomy" id="2494466"/>
    <lineage>
        <taxon>Eukaryota</taxon>
        <taxon>Fungi</taxon>
        <taxon>Dikarya</taxon>
        <taxon>Ascomycota</taxon>
        <taxon>Pezizomycotina</taxon>
        <taxon>Sordariomycetes</taxon>
        <taxon>Hypocreomycetidae</taxon>
        <taxon>Hypocreales</taxon>
        <taxon>Nectriaceae</taxon>
        <taxon>Fusarium</taxon>
        <taxon>Fusarium incarnatum-equiseti species complex</taxon>
    </lineage>
</organism>
<dbReference type="EMBL" id="JAPDHF010000019">
    <property type="protein sequence ID" value="KAJ4006592.1"/>
    <property type="molecule type" value="Genomic_DNA"/>
</dbReference>
<reference evidence="1" key="1">
    <citation type="submission" date="2022-10" db="EMBL/GenBank/DDBJ databases">
        <title>Fusarium specimens isolated from Avocado Roots.</title>
        <authorList>
            <person name="Stajich J."/>
            <person name="Roper C."/>
            <person name="Heimlech-Rivalta G."/>
        </authorList>
    </citation>
    <scope>NUCLEOTIDE SEQUENCE</scope>
    <source>
        <strain evidence="1">CF00143</strain>
    </source>
</reference>
<accession>A0A9W8PH04</accession>
<dbReference type="Proteomes" id="UP001152130">
    <property type="component" value="Unassembled WGS sequence"/>
</dbReference>
<proteinExistence type="predicted"/>
<name>A0A9W8PH04_9HYPO</name>
<protein>
    <submittedName>
        <fullName evidence="1">Uncharacterized protein</fullName>
    </submittedName>
</protein>